<name>A0AAF3F1P2_9BILA</name>
<feature type="region of interest" description="Disordered" evidence="1">
    <location>
        <begin position="148"/>
        <end position="170"/>
    </location>
</feature>
<protein>
    <submittedName>
        <fullName evidence="3">Uncharacterized protein</fullName>
    </submittedName>
</protein>
<organism evidence="2 3">
    <name type="scientific">Mesorhabditis belari</name>
    <dbReference type="NCBI Taxonomy" id="2138241"/>
    <lineage>
        <taxon>Eukaryota</taxon>
        <taxon>Metazoa</taxon>
        <taxon>Ecdysozoa</taxon>
        <taxon>Nematoda</taxon>
        <taxon>Chromadorea</taxon>
        <taxon>Rhabditida</taxon>
        <taxon>Rhabditina</taxon>
        <taxon>Rhabditomorpha</taxon>
        <taxon>Rhabditoidea</taxon>
        <taxon>Rhabditidae</taxon>
        <taxon>Mesorhabditinae</taxon>
        <taxon>Mesorhabditis</taxon>
    </lineage>
</organism>
<dbReference type="WBParaSite" id="MBELARI_LOCUS20447">
    <property type="protein sequence ID" value="MBELARI_LOCUS20447"/>
    <property type="gene ID" value="MBELARI_LOCUS20447"/>
</dbReference>
<dbReference type="Proteomes" id="UP000887575">
    <property type="component" value="Unassembled WGS sequence"/>
</dbReference>
<sequence>MSSTVLSDVESESDAEQPLKPKSLSELQKTVNPGKSFDVLVSLDDPTASDLEIHTNCLLTTRKFTIGPSSPSKYVNPFGLMPRKELTNVRFSSVNKRRAPINQMSLDETTMDNGIMNGHSYRSRKRRAGICTGAAGAFASNGGPGHNSAGYGSAGRPHLGGRSPQSSFDSNGDVAQISLNWMRVNGAMAPFKGILQNNNVNKSSQSSLHLNRNESLNKMHQNANSLESRWKDDGLVFVYISKNRKRILEK</sequence>
<evidence type="ECO:0000256" key="1">
    <source>
        <dbReference type="SAM" id="MobiDB-lite"/>
    </source>
</evidence>
<proteinExistence type="predicted"/>
<accession>A0AAF3F1P2</accession>
<evidence type="ECO:0000313" key="2">
    <source>
        <dbReference type="Proteomes" id="UP000887575"/>
    </source>
</evidence>
<keyword evidence="2" id="KW-1185">Reference proteome</keyword>
<dbReference type="AlphaFoldDB" id="A0AAF3F1P2"/>
<feature type="region of interest" description="Disordered" evidence="1">
    <location>
        <begin position="1"/>
        <end position="23"/>
    </location>
</feature>
<reference evidence="3" key="1">
    <citation type="submission" date="2024-02" db="UniProtKB">
        <authorList>
            <consortium name="WormBaseParasite"/>
        </authorList>
    </citation>
    <scope>IDENTIFICATION</scope>
</reference>
<evidence type="ECO:0000313" key="3">
    <source>
        <dbReference type="WBParaSite" id="MBELARI_LOCUS20447"/>
    </source>
</evidence>